<evidence type="ECO:0000256" key="6">
    <source>
        <dbReference type="HAMAP-Rule" id="MF_01224"/>
    </source>
</evidence>
<dbReference type="InterPro" id="IPR047594">
    <property type="entry name" value="MoaC_bact/euk"/>
</dbReference>
<feature type="binding site" evidence="6">
    <location>
        <begin position="120"/>
        <end position="121"/>
    </location>
    <ligand>
        <name>substrate</name>
    </ligand>
</feature>
<protein>
    <recommendedName>
        <fullName evidence="3 6">Cyclic pyranopterin monophosphate synthase</fullName>
        <ecNumber evidence="3 6">4.6.1.17</ecNumber>
    </recommendedName>
    <alternativeName>
        <fullName evidence="6">Molybdenum cofactor biosynthesis protein C</fullName>
    </alternativeName>
</protein>
<dbReference type="PANTHER" id="PTHR22960">
    <property type="entry name" value="MOLYBDOPTERIN COFACTOR SYNTHESIS PROTEIN A"/>
    <property type="match status" value="1"/>
</dbReference>
<proteinExistence type="inferred from homology"/>
<dbReference type="NCBIfam" id="NF006870">
    <property type="entry name" value="PRK09364.1"/>
    <property type="match status" value="1"/>
</dbReference>
<evidence type="ECO:0000256" key="5">
    <source>
        <dbReference type="ARBA" id="ARBA00023239"/>
    </source>
</evidence>
<dbReference type="Proteomes" id="UP001501047">
    <property type="component" value="Unassembled WGS sequence"/>
</dbReference>
<reference evidence="9" key="1">
    <citation type="journal article" date="2019" name="Int. J. Syst. Evol. Microbiol.">
        <title>The Global Catalogue of Microorganisms (GCM) 10K type strain sequencing project: providing services to taxonomists for standard genome sequencing and annotation.</title>
        <authorList>
            <consortium name="The Broad Institute Genomics Platform"/>
            <consortium name="The Broad Institute Genome Sequencing Center for Infectious Disease"/>
            <person name="Wu L."/>
            <person name="Ma J."/>
        </authorList>
    </citation>
    <scope>NUCLEOTIDE SEQUENCE [LARGE SCALE GENOMIC DNA]</scope>
    <source>
        <strain evidence="9">JCM 1417</strain>
    </source>
</reference>
<dbReference type="NCBIfam" id="TIGR00581">
    <property type="entry name" value="moaC"/>
    <property type="match status" value="1"/>
</dbReference>
<comment type="caution">
    <text evidence="8">The sequence shown here is derived from an EMBL/GenBank/DDBJ whole genome shotgun (WGS) entry which is preliminary data.</text>
</comment>
<keyword evidence="5 6" id="KW-0456">Lyase</keyword>
<comment type="catalytic activity">
    <reaction evidence="1 6">
        <text>(8S)-3',8-cyclo-7,8-dihydroguanosine 5'-triphosphate = cyclic pyranopterin phosphate + diphosphate</text>
        <dbReference type="Rhea" id="RHEA:49580"/>
        <dbReference type="ChEBI" id="CHEBI:33019"/>
        <dbReference type="ChEBI" id="CHEBI:59648"/>
        <dbReference type="ChEBI" id="CHEBI:131766"/>
        <dbReference type="EC" id="4.6.1.17"/>
    </reaction>
</comment>
<feature type="active site" evidence="6">
    <location>
        <position position="135"/>
    </location>
</feature>
<evidence type="ECO:0000259" key="7">
    <source>
        <dbReference type="Pfam" id="PF01967"/>
    </source>
</evidence>
<dbReference type="Pfam" id="PF01967">
    <property type="entry name" value="MoaC"/>
    <property type="match status" value="1"/>
</dbReference>
<feature type="domain" description="Molybdopterin cofactor biosynthesis C (MoaC)" evidence="7">
    <location>
        <begin position="22"/>
        <end position="157"/>
    </location>
</feature>
<evidence type="ECO:0000256" key="2">
    <source>
        <dbReference type="ARBA" id="ARBA00005046"/>
    </source>
</evidence>
<dbReference type="InterPro" id="IPR023045">
    <property type="entry name" value="MoaC"/>
</dbReference>
<dbReference type="EMBL" id="BAAACI010000006">
    <property type="protein sequence ID" value="GAA0773533.1"/>
    <property type="molecule type" value="Genomic_DNA"/>
</dbReference>
<feature type="binding site" evidence="6">
    <location>
        <begin position="82"/>
        <end position="84"/>
    </location>
    <ligand>
        <name>substrate</name>
    </ligand>
</feature>
<keyword evidence="9" id="KW-1185">Reference proteome</keyword>
<dbReference type="CDD" id="cd01420">
    <property type="entry name" value="MoaC_PE"/>
    <property type="match status" value="1"/>
</dbReference>
<evidence type="ECO:0000256" key="1">
    <source>
        <dbReference type="ARBA" id="ARBA00001637"/>
    </source>
</evidence>
<dbReference type="RefSeq" id="WP_425544773.1">
    <property type="nucleotide sequence ID" value="NZ_BAAACI010000006.1"/>
</dbReference>
<keyword evidence="4 6" id="KW-0501">Molybdenum cofactor biosynthesis</keyword>
<dbReference type="SUPFAM" id="SSF55040">
    <property type="entry name" value="Molybdenum cofactor biosynthesis protein C, MoaC"/>
    <property type="match status" value="1"/>
</dbReference>
<evidence type="ECO:0000313" key="9">
    <source>
        <dbReference type="Proteomes" id="UP001501047"/>
    </source>
</evidence>
<comment type="function">
    <text evidence="6">Catalyzes the conversion of (8S)-3',8-cyclo-7,8-dihydroguanosine 5'-triphosphate to cyclic pyranopterin monophosphate (cPMP).</text>
</comment>
<dbReference type="InterPro" id="IPR002820">
    <property type="entry name" value="Mopterin_CF_biosynth-C_dom"/>
</dbReference>
<dbReference type="EC" id="4.6.1.17" evidence="3 6"/>
<dbReference type="InterPro" id="IPR050105">
    <property type="entry name" value="MoCo_biosynth_MoaA/MoaC"/>
</dbReference>
<comment type="pathway">
    <text evidence="2 6">Cofactor biosynthesis; molybdopterin biosynthesis.</text>
</comment>
<dbReference type="InterPro" id="IPR036522">
    <property type="entry name" value="MoaC_sf"/>
</dbReference>
<comment type="similarity">
    <text evidence="6">Belongs to the MoaC family.</text>
</comment>
<dbReference type="Gene3D" id="3.30.70.640">
    <property type="entry name" value="Molybdopterin cofactor biosynthesis C (MoaC) domain"/>
    <property type="match status" value="1"/>
</dbReference>
<comment type="subunit">
    <text evidence="6">Homohexamer; trimer of dimers.</text>
</comment>
<accession>A0ABP3W2X4</accession>
<organism evidence="8 9">
    <name type="scientific">Clostridium subterminale</name>
    <dbReference type="NCBI Taxonomy" id="1550"/>
    <lineage>
        <taxon>Bacteria</taxon>
        <taxon>Bacillati</taxon>
        <taxon>Bacillota</taxon>
        <taxon>Clostridia</taxon>
        <taxon>Eubacteriales</taxon>
        <taxon>Clostridiaceae</taxon>
        <taxon>Clostridium</taxon>
    </lineage>
</organism>
<evidence type="ECO:0000256" key="3">
    <source>
        <dbReference type="ARBA" id="ARBA00012575"/>
    </source>
</evidence>
<sequence>MIKDSQIDGRFTHINRQGRAKMVDVSEKKKTVREAIACGSIYMKKSTLEKIDKGEIIKGDVLSVAQVGGIMGAKKTADIIPMCHQIMMTGCDITFQLDYEKSKVDIIVTTKTIGETGIEMEALTAVSITALTIYDMCKALDKSMVISDIRLLRKIGGKSGEINNF</sequence>
<gene>
    <name evidence="6 8" type="primary">moaC</name>
    <name evidence="8" type="ORF">GCM10008908_21900</name>
</gene>
<dbReference type="HAMAP" id="MF_01224_B">
    <property type="entry name" value="MoaC_B"/>
    <property type="match status" value="1"/>
</dbReference>
<name>A0ABP3W2X4_CLOSU</name>
<evidence type="ECO:0000313" key="8">
    <source>
        <dbReference type="EMBL" id="GAA0773533.1"/>
    </source>
</evidence>
<evidence type="ECO:0000256" key="4">
    <source>
        <dbReference type="ARBA" id="ARBA00023150"/>
    </source>
</evidence>